<organism evidence="1">
    <name type="scientific">Arundo donax</name>
    <name type="common">Giant reed</name>
    <name type="synonym">Donax arundinaceus</name>
    <dbReference type="NCBI Taxonomy" id="35708"/>
    <lineage>
        <taxon>Eukaryota</taxon>
        <taxon>Viridiplantae</taxon>
        <taxon>Streptophyta</taxon>
        <taxon>Embryophyta</taxon>
        <taxon>Tracheophyta</taxon>
        <taxon>Spermatophyta</taxon>
        <taxon>Magnoliopsida</taxon>
        <taxon>Liliopsida</taxon>
        <taxon>Poales</taxon>
        <taxon>Poaceae</taxon>
        <taxon>PACMAD clade</taxon>
        <taxon>Arundinoideae</taxon>
        <taxon>Arundineae</taxon>
        <taxon>Arundo</taxon>
    </lineage>
</organism>
<reference evidence="1" key="2">
    <citation type="journal article" date="2015" name="Data Brief">
        <title>Shoot transcriptome of the giant reed, Arundo donax.</title>
        <authorList>
            <person name="Barrero R.A."/>
            <person name="Guerrero F.D."/>
            <person name="Moolhuijzen P."/>
            <person name="Goolsby J.A."/>
            <person name="Tidwell J."/>
            <person name="Bellgard S.E."/>
            <person name="Bellgard M.I."/>
        </authorList>
    </citation>
    <scope>NUCLEOTIDE SEQUENCE</scope>
    <source>
        <tissue evidence="1">Shoot tissue taken approximately 20 cm above the soil surface</tissue>
    </source>
</reference>
<dbReference type="AlphaFoldDB" id="A0A0A8YPK5"/>
<sequence length="22" mass="2734">MWPWPCQVGWSFSRRQQGGRQR</sequence>
<accession>A0A0A8YPK5</accession>
<protein>
    <submittedName>
        <fullName evidence="1">Uncharacterized protein</fullName>
    </submittedName>
</protein>
<dbReference type="EMBL" id="GBRH01270202">
    <property type="protein sequence ID" value="JAD27693.1"/>
    <property type="molecule type" value="Transcribed_RNA"/>
</dbReference>
<evidence type="ECO:0000313" key="1">
    <source>
        <dbReference type="EMBL" id="JAD27693.1"/>
    </source>
</evidence>
<proteinExistence type="predicted"/>
<reference evidence="1" key="1">
    <citation type="submission" date="2014-09" db="EMBL/GenBank/DDBJ databases">
        <authorList>
            <person name="Magalhaes I.L.F."/>
            <person name="Oliveira U."/>
            <person name="Santos F.R."/>
            <person name="Vidigal T.H.D.A."/>
            <person name="Brescovit A.D."/>
            <person name="Santos A.J."/>
        </authorList>
    </citation>
    <scope>NUCLEOTIDE SEQUENCE</scope>
    <source>
        <tissue evidence="1">Shoot tissue taken approximately 20 cm above the soil surface</tissue>
    </source>
</reference>
<name>A0A0A8YPK5_ARUDO</name>